<keyword evidence="2" id="KW-1185">Reference proteome</keyword>
<evidence type="ECO:0000313" key="1">
    <source>
        <dbReference type="EMBL" id="KAJ3530296.1"/>
    </source>
</evidence>
<comment type="caution">
    <text evidence="1">The sequence shown here is derived from an EMBL/GenBank/DDBJ whole genome shotgun (WGS) entry which is preliminary data.</text>
</comment>
<evidence type="ECO:0000313" key="2">
    <source>
        <dbReference type="Proteomes" id="UP001148662"/>
    </source>
</evidence>
<name>A0ACC1S1R7_9APHY</name>
<sequence length="1177" mass="131846">MLVSARFKDRELAKSDLFTATVTAQLEHVAFFFYARIVGIYEGDTRRKKIVARSVSILYCYNEMAFMPKPDDNKANQTEDTAQDANPWLKIEQTVRPVDEEKVKDSTANLDALLVFAGLYSAILTAFLIESYKNLQPDDKKDLLRQIAGQTANYSFSGGYLNSTYNPSQVKPFEVAISDIRVNVCWFASLILSLSTASFGILVRQWLREYITIDRTAPEERVRIWHYRSKGLEDWSLFEITALLPVLLQIAFALFFVGLCFFTAAVHSSIGTTSIVGVSGWAVLFIFSILAPAISPRCPYKTTFLKKAFAFIRPQVRSKIVPLVRFLVCIPTDLSRTIASVSRAVGIRLRIDRLHNLLRRLWAKTVSAARTAVRLLTPFGLSRLLATTIATVVQEQGENPPTSSVSGADSKPFPKSSDYVHIDVLKHVFRNALVEAPNVQEEVEIRSTDHHDLAIFASIDSLFFDDTLLFTVREDLKRRPRPIREVLPFVTTLVQSRVGALLPTADEPSQHKLPWPWALSQRARSTLVDILADSMFYELPPISNDHSFRLAALVEADESWSDALILILALISPQGSTTETVIIVLRQLLGDMFLEPASTFTHQMVAMSKQDSDWPAHCLSRIAFAWQALNPTKAAWSLGWIVSDSFVGWHDDYNDDDAYLQLLDCVENANPDLIAPTSRDIRVIFDIACVILHNFQVAYFTGESQIKEFTRDITQLLEFVFEAIPKLYKWFPHADFRSPHIPAAEGIKLDDVVMEFFINPHSTYPYLKFFSRHSQYLSPDNLLEPFLPNLVGHAFLIENTAVISILNACAAFFEEHTGTTGAMDAVDIIRLCYLIYMVPTDDGEEAIHCWHKLFYNAGACIDVMGNRRNKNCVGDGPRVVHTDLCSAASSILWRQDRGQNDQKYMYRRDMSPSSTVEEREKYLEWCKGFNVDKAQVPDEMVNTLRHFACTANTANKDGRTFWRVRRLEDLEMKNTTPSLNASTGSVYGNIGAAATVPIVEVSRGRRRAKSLFETFNSDFEFTPSESHMGQLTHHVRCVDSAAVVGARLCEAPPTMEEPATRSTSGMTGGIHDDRGHGQATSDAQTESSSSSHDLSMSPPHAQLDTGGAKPPVINNSTVRTELSQFAGSSGASEQSAPPVAAPRGREEALPATKPKRRDLARKVSRPWAWKEDKRKLA</sequence>
<protein>
    <submittedName>
        <fullName evidence="1">Uncharacterized protein</fullName>
    </submittedName>
</protein>
<reference evidence="1" key="1">
    <citation type="submission" date="2022-07" db="EMBL/GenBank/DDBJ databases">
        <title>Genome Sequence of Phlebia brevispora.</title>
        <authorList>
            <person name="Buettner E."/>
        </authorList>
    </citation>
    <scope>NUCLEOTIDE SEQUENCE</scope>
    <source>
        <strain evidence="1">MPL23</strain>
    </source>
</reference>
<accession>A0ACC1S1R7</accession>
<organism evidence="1 2">
    <name type="scientific">Phlebia brevispora</name>
    <dbReference type="NCBI Taxonomy" id="194682"/>
    <lineage>
        <taxon>Eukaryota</taxon>
        <taxon>Fungi</taxon>
        <taxon>Dikarya</taxon>
        <taxon>Basidiomycota</taxon>
        <taxon>Agaricomycotina</taxon>
        <taxon>Agaricomycetes</taxon>
        <taxon>Polyporales</taxon>
        <taxon>Meruliaceae</taxon>
        <taxon>Phlebia</taxon>
    </lineage>
</organism>
<dbReference type="EMBL" id="JANHOG010001886">
    <property type="protein sequence ID" value="KAJ3530296.1"/>
    <property type="molecule type" value="Genomic_DNA"/>
</dbReference>
<gene>
    <name evidence="1" type="ORF">NM688_g7731</name>
</gene>
<proteinExistence type="predicted"/>
<dbReference type="Proteomes" id="UP001148662">
    <property type="component" value="Unassembled WGS sequence"/>
</dbReference>